<reference evidence="1" key="1">
    <citation type="journal article" date="2014" name="Front. Microbiol.">
        <title>High frequency of phylogenetically diverse reductive dehalogenase-homologous genes in deep subseafloor sedimentary metagenomes.</title>
        <authorList>
            <person name="Kawai M."/>
            <person name="Futagami T."/>
            <person name="Toyoda A."/>
            <person name="Takaki Y."/>
            <person name="Nishi S."/>
            <person name="Hori S."/>
            <person name="Arai W."/>
            <person name="Tsubouchi T."/>
            <person name="Morono Y."/>
            <person name="Uchiyama I."/>
            <person name="Ito T."/>
            <person name="Fujiyama A."/>
            <person name="Inagaki F."/>
            <person name="Takami H."/>
        </authorList>
    </citation>
    <scope>NUCLEOTIDE SEQUENCE</scope>
    <source>
        <strain evidence="1">Expedition CK06-06</strain>
    </source>
</reference>
<proteinExistence type="predicted"/>
<organism evidence="1">
    <name type="scientific">marine sediment metagenome</name>
    <dbReference type="NCBI Taxonomy" id="412755"/>
    <lineage>
        <taxon>unclassified sequences</taxon>
        <taxon>metagenomes</taxon>
        <taxon>ecological metagenomes</taxon>
    </lineage>
</organism>
<evidence type="ECO:0000313" key="1">
    <source>
        <dbReference type="EMBL" id="GAG91836.1"/>
    </source>
</evidence>
<dbReference type="EMBL" id="BART01022048">
    <property type="protein sequence ID" value="GAG91836.1"/>
    <property type="molecule type" value="Genomic_DNA"/>
</dbReference>
<sequence length="73" mass="8482">MSCKCPLCDKETTSVGTLFLHLINIHDDRHERWLESYCSENNINFGELLANRVKGVKNANKPLTDILRRDYCK</sequence>
<comment type="caution">
    <text evidence="1">The sequence shown here is derived from an EMBL/GenBank/DDBJ whole genome shotgun (WGS) entry which is preliminary data.</text>
</comment>
<protein>
    <submittedName>
        <fullName evidence="1">Uncharacterized protein</fullName>
    </submittedName>
</protein>
<name>X1D5T2_9ZZZZ</name>
<gene>
    <name evidence="1" type="ORF">S01H4_40483</name>
</gene>
<accession>X1D5T2</accession>
<dbReference type="AlphaFoldDB" id="X1D5T2"/>